<dbReference type="InterPro" id="IPR025239">
    <property type="entry name" value="DUF4187"/>
</dbReference>
<dbReference type="OrthoDB" id="786951at2759"/>
<dbReference type="GO" id="GO:0003676">
    <property type="term" value="F:nucleic acid binding"/>
    <property type="evidence" value="ECO:0007669"/>
    <property type="project" value="InterPro"/>
</dbReference>
<feature type="compositionally biased region" description="Basic and acidic residues" evidence="1">
    <location>
        <begin position="201"/>
        <end position="219"/>
    </location>
</feature>
<dbReference type="SMART" id="SM01173">
    <property type="entry name" value="DUF4187"/>
    <property type="match status" value="1"/>
</dbReference>
<evidence type="ECO:0000313" key="3">
    <source>
        <dbReference type="EMBL" id="ODN77477.1"/>
    </source>
</evidence>
<keyword evidence="4" id="KW-1185">Reference proteome</keyword>
<evidence type="ECO:0000259" key="2">
    <source>
        <dbReference type="PROSITE" id="PS50174"/>
    </source>
</evidence>
<feature type="compositionally biased region" description="Basic and acidic residues" evidence="1">
    <location>
        <begin position="52"/>
        <end position="71"/>
    </location>
</feature>
<feature type="compositionally biased region" description="Low complexity" evidence="1">
    <location>
        <begin position="267"/>
        <end position="282"/>
    </location>
</feature>
<dbReference type="AlphaFoldDB" id="A0A1E3HMA1"/>
<dbReference type="PANTHER" id="PTHR21032">
    <property type="entry name" value="G PATCH DOMAIN-CONTAINING PROTEIN 11"/>
    <property type="match status" value="1"/>
</dbReference>
<accession>A0A1E3HMA1</accession>
<feature type="compositionally biased region" description="Acidic residues" evidence="1">
    <location>
        <begin position="72"/>
        <end position="82"/>
    </location>
</feature>
<dbReference type="STRING" id="1295533.A0A1E3HMA1"/>
<evidence type="ECO:0000313" key="4">
    <source>
        <dbReference type="Proteomes" id="UP000094065"/>
    </source>
</evidence>
<feature type="region of interest" description="Disordered" evidence="1">
    <location>
        <begin position="319"/>
        <end position="358"/>
    </location>
</feature>
<organism evidence="3 4">
    <name type="scientific">Cryptococcus amylolentus CBS 6039</name>
    <dbReference type="NCBI Taxonomy" id="1295533"/>
    <lineage>
        <taxon>Eukaryota</taxon>
        <taxon>Fungi</taxon>
        <taxon>Dikarya</taxon>
        <taxon>Basidiomycota</taxon>
        <taxon>Agaricomycotina</taxon>
        <taxon>Tremellomycetes</taxon>
        <taxon>Tremellales</taxon>
        <taxon>Cryptococcaceae</taxon>
        <taxon>Cryptococcus</taxon>
    </lineage>
</organism>
<gene>
    <name evidence="3" type="ORF">L202_04651</name>
</gene>
<reference evidence="3 4" key="1">
    <citation type="submission" date="2016-06" db="EMBL/GenBank/DDBJ databases">
        <title>Evolution of pathogenesis and genome organization in the Tremellales.</title>
        <authorList>
            <person name="Cuomo C."/>
            <person name="Litvintseva A."/>
            <person name="Heitman J."/>
            <person name="Chen Y."/>
            <person name="Sun S."/>
            <person name="Springer D."/>
            <person name="Dromer F."/>
            <person name="Young S."/>
            <person name="Zeng Q."/>
            <person name="Chapman S."/>
            <person name="Gujja S."/>
            <person name="Saif S."/>
            <person name="Birren B."/>
        </authorList>
    </citation>
    <scope>NUCLEOTIDE SEQUENCE [LARGE SCALE GENOMIC DNA]</scope>
    <source>
        <strain evidence="3 4">CBS 6039</strain>
    </source>
</reference>
<feature type="domain" description="G-patch" evidence="2">
    <location>
        <begin position="90"/>
        <end position="137"/>
    </location>
</feature>
<name>A0A1E3HMA1_9TREE</name>
<comment type="caution">
    <text evidence="3">The sequence shown here is derived from an EMBL/GenBank/DDBJ whole genome shotgun (WGS) entry which is preliminary data.</text>
</comment>
<dbReference type="RefSeq" id="XP_018992713.1">
    <property type="nucleotide sequence ID" value="XM_019138770.1"/>
</dbReference>
<dbReference type="SMART" id="SM00443">
    <property type="entry name" value="G_patch"/>
    <property type="match status" value="1"/>
</dbReference>
<feature type="compositionally biased region" description="Basic and acidic residues" evidence="1">
    <location>
        <begin position="334"/>
        <end position="351"/>
    </location>
</feature>
<dbReference type="InterPro" id="IPR039249">
    <property type="entry name" value="GPATCH11"/>
</dbReference>
<dbReference type="Proteomes" id="UP000094065">
    <property type="component" value="Unassembled WGS sequence"/>
</dbReference>
<dbReference type="PANTHER" id="PTHR21032:SF0">
    <property type="entry name" value="G PATCH DOMAIN-CONTAINING PROTEIN 11"/>
    <property type="match status" value="1"/>
</dbReference>
<feature type="region of interest" description="Disordered" evidence="1">
    <location>
        <begin position="1"/>
        <end position="187"/>
    </location>
</feature>
<feature type="region of interest" description="Disordered" evidence="1">
    <location>
        <begin position="267"/>
        <end position="295"/>
    </location>
</feature>
<feature type="region of interest" description="Disordered" evidence="1">
    <location>
        <begin position="201"/>
        <end position="221"/>
    </location>
</feature>
<dbReference type="GO" id="GO:0000776">
    <property type="term" value="C:kinetochore"/>
    <property type="evidence" value="ECO:0007669"/>
    <property type="project" value="TreeGrafter"/>
</dbReference>
<protein>
    <recommendedName>
        <fullName evidence="2">G-patch domain-containing protein</fullName>
    </recommendedName>
</protein>
<dbReference type="GeneID" id="30155960"/>
<dbReference type="Pfam" id="PF13821">
    <property type="entry name" value="DUF4187"/>
    <property type="match status" value="1"/>
</dbReference>
<evidence type="ECO:0000256" key="1">
    <source>
        <dbReference type="SAM" id="MobiDB-lite"/>
    </source>
</evidence>
<proteinExistence type="predicted"/>
<dbReference type="InterPro" id="IPR000467">
    <property type="entry name" value="G_patch_dom"/>
</dbReference>
<dbReference type="Pfam" id="PF01585">
    <property type="entry name" value="G-patch"/>
    <property type="match status" value="1"/>
</dbReference>
<dbReference type="EMBL" id="AWGJ01000007">
    <property type="protein sequence ID" value="ODN77477.1"/>
    <property type="molecule type" value="Genomic_DNA"/>
</dbReference>
<dbReference type="PROSITE" id="PS50174">
    <property type="entry name" value="G_PATCH"/>
    <property type="match status" value="1"/>
</dbReference>
<sequence length="422" mass="47092">MSDSEEDFMSDKFLLNLPPPPSSSSTSNTYTARREKAALKGNRSGLAKNQLKARDLEEVRRREGMGRSLFEREDEDEAEGGESESQGGKKGNKAMEMMMKMGWKVGEGLGKKRSPSPPPPSHASSARAGLGAKRFKPGDELEDTPPPKPQPITEPIRVSLWARRKGLSAREPSPPPLPLNASGRNPDALGKEQMERLAKEADGFRARQGHEWGERDKERKGRKCRDLLVGYDKEKGVKFHALHVLPFDPLGTMPRPILKLIYPAALSPSPSPSASRSGSPLPNIVAHGKEGNKSEAERLREQMRRDMLSDIDGVEVADDEEKDVRFGVGPGTAPKREKVKDEEKKKEGEQVEEKEDYEGVDWEEHVAGTKRVLSMEPGEYLTFIVNQLRHEHLFCFWCAYKYSSWDELEGPGGCPGEEEDDH</sequence>